<dbReference type="Proteomes" id="UP001164746">
    <property type="component" value="Chromosome 8"/>
</dbReference>
<accession>A0ABY7EU40</accession>
<proteinExistence type="predicted"/>
<evidence type="ECO:0000313" key="4">
    <source>
        <dbReference type="Proteomes" id="UP001164746"/>
    </source>
</evidence>
<gene>
    <name evidence="3" type="ORF">MAR_026094</name>
</gene>
<organism evidence="3 4">
    <name type="scientific">Mya arenaria</name>
    <name type="common">Soft-shell clam</name>
    <dbReference type="NCBI Taxonomy" id="6604"/>
    <lineage>
        <taxon>Eukaryota</taxon>
        <taxon>Metazoa</taxon>
        <taxon>Spiralia</taxon>
        <taxon>Lophotrochozoa</taxon>
        <taxon>Mollusca</taxon>
        <taxon>Bivalvia</taxon>
        <taxon>Autobranchia</taxon>
        <taxon>Heteroconchia</taxon>
        <taxon>Euheterodonta</taxon>
        <taxon>Imparidentia</taxon>
        <taxon>Neoheterodontei</taxon>
        <taxon>Myida</taxon>
        <taxon>Myoidea</taxon>
        <taxon>Myidae</taxon>
        <taxon>Mya</taxon>
    </lineage>
</organism>
<evidence type="ECO:0000256" key="2">
    <source>
        <dbReference type="SAM" id="Phobius"/>
    </source>
</evidence>
<keyword evidence="2" id="KW-1133">Transmembrane helix</keyword>
<keyword evidence="2" id="KW-0812">Transmembrane</keyword>
<feature type="compositionally biased region" description="Basic and acidic residues" evidence="1">
    <location>
        <begin position="166"/>
        <end position="175"/>
    </location>
</feature>
<evidence type="ECO:0000256" key="1">
    <source>
        <dbReference type="SAM" id="MobiDB-lite"/>
    </source>
</evidence>
<keyword evidence="4" id="KW-1185">Reference proteome</keyword>
<feature type="transmembrane region" description="Helical" evidence="2">
    <location>
        <begin position="92"/>
        <end position="112"/>
    </location>
</feature>
<sequence>MQPNRQSRTTDQKIPFNSNATAYTMYPNLSVSVNGTLYWPCNVSYAPAAPHNTAIEHQSFNEMIAEMTFDPKTLSKNTRRYISAPDDRTSSVIIGTFAMAVIFSVVSFILLLDSSRLVTWIAKMTPKCRKLKMKFPTRSLASIEQSSKPHCNDFRDDPLSQSPVRDLTEVQERPGRPPLLRHHYRRWSKRRLASVVQSPDNVTLSEIN</sequence>
<dbReference type="EMBL" id="CP111019">
    <property type="protein sequence ID" value="WAR11914.1"/>
    <property type="molecule type" value="Genomic_DNA"/>
</dbReference>
<feature type="region of interest" description="Disordered" evidence="1">
    <location>
        <begin position="144"/>
        <end position="176"/>
    </location>
</feature>
<name>A0ABY7EU40_MYAAR</name>
<protein>
    <submittedName>
        <fullName evidence="3">Uncharacterized protein</fullName>
    </submittedName>
</protein>
<keyword evidence="2" id="KW-0472">Membrane</keyword>
<evidence type="ECO:0000313" key="3">
    <source>
        <dbReference type="EMBL" id="WAR11914.1"/>
    </source>
</evidence>
<reference evidence="3" key="1">
    <citation type="submission" date="2022-11" db="EMBL/GenBank/DDBJ databases">
        <title>Centuries of genome instability and evolution in soft-shell clam transmissible cancer (bioRxiv).</title>
        <authorList>
            <person name="Hart S.F.M."/>
            <person name="Yonemitsu M.A."/>
            <person name="Giersch R.M."/>
            <person name="Beal B.F."/>
            <person name="Arriagada G."/>
            <person name="Davis B.W."/>
            <person name="Ostrander E.A."/>
            <person name="Goff S.P."/>
            <person name="Metzger M.J."/>
        </authorList>
    </citation>
    <scope>NUCLEOTIDE SEQUENCE</scope>
    <source>
        <strain evidence="3">MELC-2E11</strain>
        <tissue evidence="3">Siphon/mantle</tissue>
    </source>
</reference>